<sequence length="238" mass="25480">MRAHLTGTVAALLVPVDPAGLRLVHAPLELDAPGRDRTAVAPYIQVAARGDGRGVIECLAAIDIDAHGPLRRNARRRGRADQAVDRGALAELAPHLVVVAPVAHARPIAQDAHALVRRAREVAAGLVDHARAQVRPGIEIRIELDDVVALAVVRQSLEMLNRVVRNGALLEFRCAGGSQVSAGLIHLFDRMREAEGLAVGVERAHARLRDHHPHRGGDCLQLLLGQRRLGLVPGPLGE</sequence>
<name>A0A5E4YXY3_9BURK</name>
<proteinExistence type="predicted"/>
<evidence type="ECO:0000313" key="2">
    <source>
        <dbReference type="Proteomes" id="UP000414233"/>
    </source>
</evidence>
<evidence type="ECO:0000313" key="1">
    <source>
        <dbReference type="EMBL" id="VVE52763.1"/>
    </source>
</evidence>
<gene>
    <name evidence="1" type="ORF">PTE30175_04706</name>
</gene>
<protein>
    <submittedName>
        <fullName evidence="1">Uncharacterized protein</fullName>
    </submittedName>
</protein>
<dbReference type="AlphaFoldDB" id="A0A5E4YXY3"/>
<dbReference type="Proteomes" id="UP000414233">
    <property type="component" value="Unassembled WGS sequence"/>
</dbReference>
<accession>A0A5E4YXY3</accession>
<reference evidence="1 2" key="1">
    <citation type="submission" date="2019-08" db="EMBL/GenBank/DDBJ databases">
        <authorList>
            <person name="Peeters C."/>
        </authorList>
    </citation>
    <scope>NUCLEOTIDE SEQUENCE [LARGE SCALE GENOMIC DNA]</scope>
    <source>
        <strain evidence="1 2">LMG 30175</strain>
    </source>
</reference>
<dbReference type="EMBL" id="CABPRZ010000027">
    <property type="protein sequence ID" value="VVE52763.1"/>
    <property type="molecule type" value="Genomic_DNA"/>
</dbReference>
<organism evidence="1 2">
    <name type="scientific">Pandoraea terrae</name>
    <dbReference type="NCBI Taxonomy" id="1537710"/>
    <lineage>
        <taxon>Bacteria</taxon>
        <taxon>Pseudomonadati</taxon>
        <taxon>Pseudomonadota</taxon>
        <taxon>Betaproteobacteria</taxon>
        <taxon>Burkholderiales</taxon>
        <taxon>Burkholderiaceae</taxon>
        <taxon>Pandoraea</taxon>
    </lineage>
</organism>
<keyword evidence="2" id="KW-1185">Reference proteome</keyword>